<evidence type="ECO:0000256" key="2">
    <source>
        <dbReference type="ARBA" id="ARBA00022448"/>
    </source>
</evidence>
<evidence type="ECO:0000259" key="7">
    <source>
        <dbReference type="PROSITE" id="PS51201"/>
    </source>
</evidence>
<keyword evidence="10" id="KW-1185">Reference proteome</keyword>
<dbReference type="InterPro" id="IPR006036">
    <property type="entry name" value="K_uptake_TrkA"/>
</dbReference>
<feature type="domain" description="RCK N-terminal" evidence="7">
    <location>
        <begin position="1"/>
        <end position="119"/>
    </location>
</feature>
<dbReference type="SUPFAM" id="SSF116726">
    <property type="entry name" value="TrkA C-terminal domain-like"/>
    <property type="match status" value="2"/>
</dbReference>
<gene>
    <name evidence="9" type="primary">trkA</name>
    <name evidence="9" type="ORF">IPMB12_02230</name>
</gene>
<dbReference type="Gene3D" id="3.40.50.720">
    <property type="entry name" value="NAD(P)-binding Rossmann-like Domain"/>
    <property type="match status" value="2"/>
</dbReference>
<dbReference type="PANTHER" id="PTHR43833:SF5">
    <property type="entry name" value="TRK SYSTEM POTASSIUM UPTAKE PROTEIN TRKA"/>
    <property type="match status" value="1"/>
</dbReference>
<evidence type="ECO:0000256" key="1">
    <source>
        <dbReference type="ARBA" id="ARBA00017378"/>
    </source>
</evidence>
<dbReference type="RefSeq" id="WP_166914533.1">
    <property type="nucleotide sequence ID" value="NZ_CP050253.1"/>
</dbReference>
<dbReference type="InterPro" id="IPR003148">
    <property type="entry name" value="RCK_N"/>
</dbReference>
<protein>
    <recommendedName>
        <fullName evidence="1">Trk system potassium uptake protein TrkA</fullName>
    </recommendedName>
</protein>
<evidence type="ECO:0000256" key="3">
    <source>
        <dbReference type="ARBA" id="ARBA00022538"/>
    </source>
</evidence>
<evidence type="ECO:0000313" key="10">
    <source>
        <dbReference type="Proteomes" id="UP000501168"/>
    </source>
</evidence>
<proteinExistence type="predicted"/>
<dbReference type="FunFam" id="3.40.50.720:FF:000042">
    <property type="entry name" value="Trk system potassium transporter TrkA"/>
    <property type="match status" value="1"/>
</dbReference>
<sequence>MKIIILGAGQTGSTLAEYLVTDSENAITIVDEEQEALQALQDRFDLQTIYGKGSYPNILNNAGAKDADMLVAVTNSDETNMLACQLAHSLFNIPKRVARIRSAEYNDDDYPLFSPDIIPIDHIISPEKLITNQICRLIQYPGALQVAMFSDNKVALVVVTAYYGGALVGDELSALKEHLPHADAKIVGIYRQGKFIRPISSTVVEAGDEIYFVTVPDNIKAVTNELQRLEKPYKRVMIIGGGSIAVSLAKRLENDYQVKLIERNSQKAEFIADQLTNTIVLHGEASDQELLSQEQVEQTDLFIAVTSDDESNIMSSMLAKQMGAKKVIVLIQRNAYLQLIRESMIDITISPQHATISALLSHVRQSDIVNVVSLRQGIAETIEIIAHGDKDTSRVVGRPISEIRLPPGGTIGAVVRDDDVLIANKDIVVEDNDHLIIFLADRKYVSDIERLFKTN</sequence>
<evidence type="ECO:0000256" key="4">
    <source>
        <dbReference type="ARBA" id="ARBA00022958"/>
    </source>
</evidence>
<dbReference type="InterPro" id="IPR050721">
    <property type="entry name" value="Trk_Ktr_HKT_K-transport"/>
</dbReference>
<dbReference type="GO" id="GO:0015079">
    <property type="term" value="F:potassium ion transmembrane transporter activity"/>
    <property type="evidence" value="ECO:0007669"/>
    <property type="project" value="InterPro"/>
</dbReference>
<dbReference type="Pfam" id="PF02080">
    <property type="entry name" value="TrkA_C"/>
    <property type="match status" value="2"/>
</dbReference>
<feature type="domain" description="RCK C-terminal" evidence="8">
    <location>
        <begin position="369"/>
        <end position="454"/>
    </location>
</feature>
<dbReference type="Proteomes" id="UP000501168">
    <property type="component" value="Chromosome"/>
</dbReference>
<dbReference type="PROSITE" id="PS51201">
    <property type="entry name" value="RCK_N"/>
    <property type="match status" value="2"/>
</dbReference>
<keyword evidence="2" id="KW-0813">Transport</keyword>
<dbReference type="GO" id="GO:0005886">
    <property type="term" value="C:plasma membrane"/>
    <property type="evidence" value="ECO:0007669"/>
    <property type="project" value="InterPro"/>
</dbReference>
<keyword evidence="6" id="KW-0406">Ion transport</keyword>
<evidence type="ECO:0000256" key="6">
    <source>
        <dbReference type="ARBA" id="ARBA00023065"/>
    </source>
</evidence>
<dbReference type="EMBL" id="CP050253">
    <property type="protein sequence ID" value="QIQ20605.1"/>
    <property type="molecule type" value="Genomic_DNA"/>
</dbReference>
<dbReference type="AlphaFoldDB" id="A0A6G9I8R4"/>
<dbReference type="InParanoid" id="A0A6G9I8R4"/>
<dbReference type="NCBIfam" id="NF007031">
    <property type="entry name" value="PRK09496.1-2"/>
    <property type="match status" value="1"/>
</dbReference>
<accession>A0A6G9I8R4</accession>
<dbReference type="PRINTS" id="PR00335">
    <property type="entry name" value="KUPTAKETRKA"/>
</dbReference>
<dbReference type="KEGG" id="orb:IPMB12_02230"/>
<dbReference type="NCBIfam" id="NF007030">
    <property type="entry name" value="PRK09496.1-1"/>
    <property type="match status" value="1"/>
</dbReference>
<dbReference type="FunFam" id="3.30.70.1450:FF:000001">
    <property type="entry name" value="Trk system potassium transporter TrkA"/>
    <property type="match status" value="1"/>
</dbReference>
<dbReference type="SUPFAM" id="SSF51735">
    <property type="entry name" value="NAD(P)-binding Rossmann-fold domains"/>
    <property type="match status" value="2"/>
</dbReference>
<feature type="domain" description="RCK C-terminal" evidence="8">
    <location>
        <begin position="144"/>
        <end position="228"/>
    </location>
</feature>
<dbReference type="PANTHER" id="PTHR43833">
    <property type="entry name" value="POTASSIUM CHANNEL PROTEIN 2-RELATED-RELATED"/>
    <property type="match status" value="1"/>
</dbReference>
<keyword evidence="3" id="KW-0633">Potassium transport</keyword>
<dbReference type="FunCoup" id="A0A6G9I8R4">
    <property type="interactions" value="123"/>
</dbReference>
<dbReference type="InterPro" id="IPR036291">
    <property type="entry name" value="NAD(P)-bd_dom_sf"/>
</dbReference>
<dbReference type="NCBIfam" id="NF007032">
    <property type="entry name" value="PRK09496.1-4"/>
    <property type="match status" value="1"/>
</dbReference>
<feature type="domain" description="RCK N-terminal" evidence="7">
    <location>
        <begin position="233"/>
        <end position="351"/>
    </location>
</feature>
<keyword evidence="5" id="KW-0520">NAD</keyword>
<evidence type="ECO:0000313" key="9">
    <source>
        <dbReference type="EMBL" id="QIQ20605.1"/>
    </source>
</evidence>
<dbReference type="PROSITE" id="PS51202">
    <property type="entry name" value="RCK_C"/>
    <property type="match status" value="2"/>
</dbReference>
<evidence type="ECO:0000256" key="5">
    <source>
        <dbReference type="ARBA" id="ARBA00023027"/>
    </source>
</evidence>
<organism evidence="9 10">
    <name type="scientific">Zophobihabitans entericus</name>
    <dbReference type="NCBI Taxonomy" id="1635327"/>
    <lineage>
        <taxon>Bacteria</taxon>
        <taxon>Pseudomonadati</taxon>
        <taxon>Pseudomonadota</taxon>
        <taxon>Gammaproteobacteria</taxon>
        <taxon>Orbales</taxon>
        <taxon>Orbaceae</taxon>
        <taxon>Zophobihabitans</taxon>
    </lineage>
</organism>
<name>A0A6G9I8R4_9GAMM</name>
<dbReference type="Gene3D" id="3.30.70.1450">
    <property type="entry name" value="Regulator of K+ conductance, C-terminal domain"/>
    <property type="match status" value="2"/>
</dbReference>
<reference evidence="9 10" key="1">
    <citation type="submission" date="2020-03" db="EMBL/GenBank/DDBJ databases">
        <title>Complete genome sequence of Orbus sp. IPMB12 (BCRC 80908).</title>
        <authorList>
            <person name="Lo W.-S."/>
            <person name="Chang T.-H."/>
            <person name="Kuo C.-H."/>
        </authorList>
    </citation>
    <scope>NUCLEOTIDE SEQUENCE [LARGE SCALE GENOMIC DNA]</scope>
    <source>
        <strain evidence="9 10">IPMB12</strain>
    </source>
</reference>
<keyword evidence="4" id="KW-0630">Potassium</keyword>
<dbReference type="InterPro" id="IPR006037">
    <property type="entry name" value="RCK_C"/>
</dbReference>
<dbReference type="NCBIfam" id="NF007039">
    <property type="entry name" value="PRK09496.3-2"/>
    <property type="match status" value="1"/>
</dbReference>
<evidence type="ECO:0000259" key="8">
    <source>
        <dbReference type="PROSITE" id="PS51202"/>
    </source>
</evidence>
<dbReference type="Pfam" id="PF02254">
    <property type="entry name" value="TrkA_N"/>
    <property type="match status" value="2"/>
</dbReference>
<dbReference type="InterPro" id="IPR036721">
    <property type="entry name" value="RCK_C_sf"/>
</dbReference>